<protein>
    <submittedName>
        <fullName evidence="2">Phthiotriol/phenolphthiotriol dimycocerosates methyltransferase</fullName>
        <ecNumber evidence="2">2.1.1.-</ecNumber>
    </submittedName>
</protein>
<gene>
    <name evidence="2" type="ORF">NCTC10738_03779</name>
</gene>
<dbReference type="InterPro" id="IPR013216">
    <property type="entry name" value="Methyltransf_11"/>
</dbReference>
<dbReference type="Proteomes" id="UP000254069">
    <property type="component" value="Unassembled WGS sequence"/>
</dbReference>
<sequence>MTAQLWDKVANQVNFNLEIDVQRFCHLVKPDAKILDFGCGYGRIAKQLKQLGYPEVLGVDPSAAMIKRGLSLYPDIDLIQLPQLPLPFADETFDVVQSCAVLTCIPSVMAQKAAILELKRVLKPGGLFHLSEFCAPMTKRFTSGLGTPMCYHTPMQLQERLEDFVDLEGEVTACRTLAGDPAQCYRAFASKPQQALAQLR</sequence>
<organism evidence="2 3">
    <name type="scientific">Shewanella algae</name>
    <dbReference type="NCBI Taxonomy" id="38313"/>
    <lineage>
        <taxon>Bacteria</taxon>
        <taxon>Pseudomonadati</taxon>
        <taxon>Pseudomonadota</taxon>
        <taxon>Gammaproteobacteria</taxon>
        <taxon>Alteromonadales</taxon>
        <taxon>Shewanellaceae</taxon>
        <taxon>Shewanella</taxon>
    </lineage>
</organism>
<dbReference type="CDD" id="cd02440">
    <property type="entry name" value="AdoMet_MTases"/>
    <property type="match status" value="1"/>
</dbReference>
<keyword evidence="3" id="KW-1185">Reference proteome</keyword>
<dbReference type="PANTHER" id="PTHR43591">
    <property type="entry name" value="METHYLTRANSFERASE"/>
    <property type="match status" value="1"/>
</dbReference>
<dbReference type="EMBL" id="UGYO01000002">
    <property type="protein sequence ID" value="SUJ05144.1"/>
    <property type="molecule type" value="Genomic_DNA"/>
</dbReference>
<reference evidence="2 3" key="1">
    <citation type="submission" date="2018-06" db="EMBL/GenBank/DDBJ databases">
        <authorList>
            <consortium name="Pathogen Informatics"/>
            <person name="Doyle S."/>
        </authorList>
    </citation>
    <scope>NUCLEOTIDE SEQUENCE [LARGE SCALE GENOMIC DNA]</scope>
    <source>
        <strain evidence="2 3">NCTC10738</strain>
    </source>
</reference>
<evidence type="ECO:0000259" key="1">
    <source>
        <dbReference type="Pfam" id="PF08241"/>
    </source>
</evidence>
<keyword evidence="2" id="KW-0489">Methyltransferase</keyword>
<dbReference type="GO" id="GO:0032259">
    <property type="term" value="P:methylation"/>
    <property type="evidence" value="ECO:0007669"/>
    <property type="project" value="UniProtKB-KW"/>
</dbReference>
<dbReference type="Pfam" id="PF08241">
    <property type="entry name" value="Methyltransf_11"/>
    <property type="match status" value="1"/>
</dbReference>
<evidence type="ECO:0000313" key="2">
    <source>
        <dbReference type="EMBL" id="SUJ05144.1"/>
    </source>
</evidence>
<dbReference type="InterPro" id="IPR029063">
    <property type="entry name" value="SAM-dependent_MTases_sf"/>
</dbReference>
<dbReference type="PANTHER" id="PTHR43591:SF110">
    <property type="entry name" value="RHODANESE DOMAIN-CONTAINING PROTEIN"/>
    <property type="match status" value="1"/>
</dbReference>
<feature type="domain" description="Methyltransferase type 11" evidence="1">
    <location>
        <begin position="35"/>
        <end position="128"/>
    </location>
</feature>
<evidence type="ECO:0000313" key="3">
    <source>
        <dbReference type="Proteomes" id="UP000254069"/>
    </source>
</evidence>
<accession>A0A380BRA4</accession>
<dbReference type="Gene3D" id="3.40.50.150">
    <property type="entry name" value="Vaccinia Virus protein VP39"/>
    <property type="match status" value="1"/>
</dbReference>
<dbReference type="SUPFAM" id="SSF53335">
    <property type="entry name" value="S-adenosyl-L-methionine-dependent methyltransferases"/>
    <property type="match status" value="1"/>
</dbReference>
<dbReference type="AlphaFoldDB" id="A0A380BRA4"/>
<dbReference type="EC" id="2.1.1.-" evidence="2"/>
<proteinExistence type="predicted"/>
<dbReference type="GO" id="GO:0008757">
    <property type="term" value="F:S-adenosylmethionine-dependent methyltransferase activity"/>
    <property type="evidence" value="ECO:0007669"/>
    <property type="project" value="InterPro"/>
</dbReference>
<dbReference type="RefSeq" id="WP_115390322.1">
    <property type="nucleotide sequence ID" value="NZ_JADZHC010000051.1"/>
</dbReference>
<name>A0A380BRA4_9GAMM</name>
<keyword evidence="2" id="KW-0808">Transferase</keyword>